<keyword evidence="1" id="KW-0812">Transmembrane</keyword>
<dbReference type="AlphaFoldDB" id="R4KQ12"/>
<keyword evidence="1" id="KW-1133">Transmembrane helix</keyword>
<dbReference type="eggNOG" id="ENOG502ZVNQ">
    <property type="taxonomic scope" value="Bacteria"/>
</dbReference>
<feature type="transmembrane region" description="Helical" evidence="1">
    <location>
        <begin position="83"/>
        <end position="107"/>
    </location>
</feature>
<protein>
    <submittedName>
        <fullName evidence="2">Putative membrane protein, TIGR04086 family/integral membrane protein, TIGR04097 family</fullName>
    </submittedName>
</protein>
<gene>
    <name evidence="2" type="ORF">Desgi_3314</name>
</gene>
<proteinExistence type="predicted"/>
<evidence type="ECO:0000313" key="2">
    <source>
        <dbReference type="EMBL" id="AGL02660.1"/>
    </source>
</evidence>
<accession>R4KQ12</accession>
<dbReference type="NCBIfam" id="TIGR04086">
    <property type="entry name" value="TIGR04086_membr"/>
    <property type="match status" value="1"/>
</dbReference>
<feature type="transmembrane region" description="Helical" evidence="1">
    <location>
        <begin position="23"/>
        <end position="48"/>
    </location>
</feature>
<dbReference type="Proteomes" id="UP000013520">
    <property type="component" value="Chromosome"/>
</dbReference>
<dbReference type="HOGENOM" id="CLU_1692682_0_0_9"/>
<dbReference type="Pfam" id="PF12670">
    <property type="entry name" value="DUF3792"/>
    <property type="match status" value="1"/>
</dbReference>
<evidence type="ECO:0000313" key="3">
    <source>
        <dbReference type="Proteomes" id="UP000013520"/>
    </source>
</evidence>
<feature type="transmembrane region" description="Helical" evidence="1">
    <location>
        <begin position="113"/>
        <end position="135"/>
    </location>
</feature>
<keyword evidence="1" id="KW-0472">Membrane</keyword>
<dbReference type="EMBL" id="CP003273">
    <property type="protein sequence ID" value="AGL02660.1"/>
    <property type="molecule type" value="Genomic_DNA"/>
</dbReference>
<keyword evidence="3" id="KW-1185">Reference proteome</keyword>
<dbReference type="RefSeq" id="WP_006523320.1">
    <property type="nucleotide sequence ID" value="NC_021184.1"/>
</dbReference>
<dbReference type="KEGG" id="dgi:Desgi_3314"/>
<feature type="transmembrane region" description="Helical" evidence="1">
    <location>
        <begin position="54"/>
        <end position="76"/>
    </location>
</feature>
<sequence length="156" mass="16696">MFKGITLVSWSRKDGQAGLIKPGALWSGVVWSLTSTAFICAALMLWVFMTAREVYHFSALIVAGIWLGALLGGAVGGRSAGSLGWLHGLVVGFIYYLAVMVLLTVWSTGFPVFSVWFAHGLVVVILSAIGGIIGVNMPGARRGIKVNRSSRKRFPV</sequence>
<evidence type="ECO:0000256" key="1">
    <source>
        <dbReference type="SAM" id="Phobius"/>
    </source>
</evidence>
<reference evidence="2 3" key="1">
    <citation type="submission" date="2012-01" db="EMBL/GenBank/DDBJ databases">
        <title>Complete sequence of Desulfotomaculum gibsoniae DSM 7213.</title>
        <authorList>
            <consortium name="US DOE Joint Genome Institute"/>
            <person name="Lucas S."/>
            <person name="Han J."/>
            <person name="Lapidus A."/>
            <person name="Cheng J.-F."/>
            <person name="Goodwin L."/>
            <person name="Pitluck S."/>
            <person name="Peters L."/>
            <person name="Ovchinnikova G."/>
            <person name="Teshima H."/>
            <person name="Detter J.C."/>
            <person name="Han C."/>
            <person name="Tapia R."/>
            <person name="Land M."/>
            <person name="Hauser L."/>
            <person name="Kyrpides N."/>
            <person name="Ivanova N."/>
            <person name="Pagani I."/>
            <person name="Parshina S."/>
            <person name="Plugge C."/>
            <person name="Muyzer G."/>
            <person name="Kuever J."/>
            <person name="Ivanova A."/>
            <person name="Nazina T."/>
            <person name="Klenk H.-P."/>
            <person name="Brambilla E."/>
            <person name="Spring S."/>
            <person name="Stams A.F."/>
            <person name="Woyke T."/>
        </authorList>
    </citation>
    <scope>NUCLEOTIDE SEQUENCE [LARGE SCALE GENOMIC DNA]</scope>
    <source>
        <strain evidence="2 3">DSM 7213</strain>
    </source>
</reference>
<dbReference type="InterPro" id="IPR023804">
    <property type="entry name" value="DUF3792_TM"/>
</dbReference>
<organism evidence="2 3">
    <name type="scientific">Desulfoscipio gibsoniae DSM 7213</name>
    <dbReference type="NCBI Taxonomy" id="767817"/>
    <lineage>
        <taxon>Bacteria</taxon>
        <taxon>Bacillati</taxon>
        <taxon>Bacillota</taxon>
        <taxon>Clostridia</taxon>
        <taxon>Eubacteriales</taxon>
        <taxon>Desulfallaceae</taxon>
        <taxon>Desulfoscipio</taxon>
    </lineage>
</organism>
<name>R4KQ12_9FIRM</name>
<dbReference type="OrthoDB" id="1808600at2"/>